<accession>A0A6V7QKR5</accession>
<name>A0A6V7QKR5_ANACO</name>
<organism evidence="2">
    <name type="scientific">Ananas comosus var. bracteatus</name>
    <name type="common">red pineapple</name>
    <dbReference type="NCBI Taxonomy" id="296719"/>
    <lineage>
        <taxon>Eukaryota</taxon>
        <taxon>Viridiplantae</taxon>
        <taxon>Streptophyta</taxon>
        <taxon>Embryophyta</taxon>
        <taxon>Tracheophyta</taxon>
        <taxon>Spermatophyta</taxon>
        <taxon>Magnoliopsida</taxon>
        <taxon>Liliopsida</taxon>
        <taxon>Poales</taxon>
        <taxon>Bromeliaceae</taxon>
        <taxon>Bromelioideae</taxon>
        <taxon>Ananas</taxon>
    </lineage>
</organism>
<sequence length="102" mass="10274">MADHSDIRYKAGEAAGHAQIKKNEMMDKASGVAQSCKESCQQGGEKAGGFMQQAGEQVMQMAQGAADTVKNAVGMGGATGGGGSTASGGATTTTHTTTTKRY</sequence>
<reference evidence="2" key="1">
    <citation type="submission" date="2020-07" db="EMBL/GenBank/DDBJ databases">
        <authorList>
            <person name="Lin J."/>
        </authorList>
    </citation>
    <scope>NUCLEOTIDE SEQUENCE</scope>
</reference>
<proteinExistence type="predicted"/>
<dbReference type="PANTHER" id="PTHR34191">
    <property type="entry name" value="LATE EMBRYOGENESIS ABUNDANT PROTEIN (LEA) FAMILY PROTEIN"/>
    <property type="match status" value="1"/>
</dbReference>
<feature type="compositionally biased region" description="Low complexity" evidence="1">
    <location>
        <begin position="87"/>
        <end position="102"/>
    </location>
</feature>
<dbReference type="AlphaFoldDB" id="A0A6V7QKR5"/>
<dbReference type="PANTHER" id="PTHR34191:SF20">
    <property type="entry name" value="LATE EMBRYOGENESIS ABUNDANT PROTEIN (LEA) FAMILY PROTEIN"/>
    <property type="match status" value="1"/>
</dbReference>
<dbReference type="InterPro" id="IPR039624">
    <property type="entry name" value="LEA1/2/D7/KIN2"/>
</dbReference>
<evidence type="ECO:0000256" key="1">
    <source>
        <dbReference type="SAM" id="MobiDB-lite"/>
    </source>
</evidence>
<feature type="compositionally biased region" description="Basic and acidic residues" evidence="1">
    <location>
        <begin position="1"/>
        <end position="11"/>
    </location>
</feature>
<protein>
    <submittedName>
        <fullName evidence="2">Uncharacterized protein</fullName>
    </submittedName>
</protein>
<dbReference type="EMBL" id="LR862136">
    <property type="protein sequence ID" value="CAD1843425.1"/>
    <property type="molecule type" value="Genomic_DNA"/>
</dbReference>
<evidence type="ECO:0000313" key="2">
    <source>
        <dbReference type="EMBL" id="CAD1843425.1"/>
    </source>
</evidence>
<feature type="region of interest" description="Disordered" evidence="1">
    <location>
        <begin position="79"/>
        <end position="102"/>
    </location>
</feature>
<gene>
    <name evidence="2" type="ORF">CB5_LOCUS26636</name>
</gene>
<feature type="region of interest" description="Disordered" evidence="1">
    <location>
        <begin position="1"/>
        <end position="22"/>
    </location>
</feature>